<dbReference type="Proteomes" id="UP000682802">
    <property type="component" value="Chromosome 1"/>
</dbReference>
<proteinExistence type="predicted"/>
<sequence>MTNIKIFLLLFLLLKLYSVPLFAQQIECSEKLISAQNAYLNGNIEAVAPLISNCLKNGFNAKQKEKAYKLLALCNIYLLRKTDAEENIKQILKNNPFVSVDSENDPQEYIELFNSYNREPSFYYGLDAGANLSFGQVDKSYNTTANSKNVTYESLVGFQANVNFGGYFKYWLDWALSIGYKSTNIGISENEIFDGVLSTYYSENQQFVTSKAIFNINFRKKPSKRFLNVDNNEAAYTSPIYPFVRLSFGGNYLFDANAKIDGEFTLEGENEVSTDSKSTLEQRYQYELRLGGGIGLKKQYKRGAFYCYVEYQHALNDLIDASTRYQGDVFLNYYTFISDDYRNQNILFSVGYQHYFYRFKKKRK</sequence>
<reference evidence="2 3" key="1">
    <citation type="submission" date="2021-05" db="EMBL/GenBank/DDBJ databases">
        <title>Comparative genomic studies on the polysaccharide-degrading batcterial strains of the Flammeovirga genus.</title>
        <authorList>
            <person name="Zewei F."/>
            <person name="Zheng Z."/>
            <person name="Yu L."/>
            <person name="Ruyue G."/>
            <person name="Yanhong M."/>
            <person name="Yuanyuan C."/>
            <person name="Jingyan G."/>
            <person name="Wenjun H."/>
        </authorList>
    </citation>
    <scope>NUCLEOTIDE SEQUENCE [LARGE SCALE GENOMIC DNA]</scope>
    <source>
        <strain evidence="2 3">YS10</strain>
    </source>
</reference>
<feature type="signal peptide" evidence="1">
    <location>
        <begin position="1"/>
        <end position="23"/>
    </location>
</feature>
<feature type="chain" id="PRO_5045777093" description="PorT family protein" evidence="1">
    <location>
        <begin position="24"/>
        <end position="364"/>
    </location>
</feature>
<accession>A0ABX8GYM8</accession>
<evidence type="ECO:0000313" key="2">
    <source>
        <dbReference type="EMBL" id="QWG08438.1"/>
    </source>
</evidence>
<dbReference type="RefSeq" id="WP_144072357.1">
    <property type="nucleotide sequence ID" value="NZ_CP076128.1"/>
</dbReference>
<organism evidence="2 3">
    <name type="scientific">Flammeovirga kamogawensis</name>
    <dbReference type="NCBI Taxonomy" id="373891"/>
    <lineage>
        <taxon>Bacteria</taxon>
        <taxon>Pseudomonadati</taxon>
        <taxon>Bacteroidota</taxon>
        <taxon>Cytophagia</taxon>
        <taxon>Cytophagales</taxon>
        <taxon>Flammeovirgaceae</taxon>
        <taxon>Flammeovirga</taxon>
    </lineage>
</organism>
<keyword evidence="3" id="KW-1185">Reference proteome</keyword>
<evidence type="ECO:0000256" key="1">
    <source>
        <dbReference type="SAM" id="SignalP"/>
    </source>
</evidence>
<evidence type="ECO:0008006" key="4">
    <source>
        <dbReference type="Google" id="ProtNLM"/>
    </source>
</evidence>
<name>A0ABX8GYM8_9BACT</name>
<evidence type="ECO:0000313" key="3">
    <source>
        <dbReference type="Proteomes" id="UP000682802"/>
    </source>
</evidence>
<gene>
    <name evidence="2" type="ORF">KM029_05745</name>
</gene>
<protein>
    <recommendedName>
        <fullName evidence="4">PorT family protein</fullName>
    </recommendedName>
</protein>
<keyword evidence="1" id="KW-0732">Signal</keyword>
<dbReference type="EMBL" id="CP076128">
    <property type="protein sequence ID" value="QWG08438.1"/>
    <property type="molecule type" value="Genomic_DNA"/>
</dbReference>